<dbReference type="RefSeq" id="WP_194978486.1">
    <property type="nucleotide sequence ID" value="NZ_JADMKS010000007.1"/>
</dbReference>
<gene>
    <name evidence="2" type="ORF">ITX54_17525</name>
</gene>
<dbReference type="Pfam" id="PF13302">
    <property type="entry name" value="Acetyltransf_3"/>
    <property type="match status" value="1"/>
</dbReference>
<proteinExistence type="predicted"/>
<dbReference type="InterPro" id="IPR051531">
    <property type="entry name" value="N-acetyltransferase"/>
</dbReference>
<evidence type="ECO:0000313" key="3">
    <source>
        <dbReference type="Proteomes" id="UP000705283"/>
    </source>
</evidence>
<feature type="domain" description="N-acetyltransferase" evidence="1">
    <location>
        <begin position="13"/>
        <end position="153"/>
    </location>
</feature>
<evidence type="ECO:0000259" key="1">
    <source>
        <dbReference type="Pfam" id="PF13302"/>
    </source>
</evidence>
<dbReference type="Gene3D" id="3.40.630.30">
    <property type="match status" value="1"/>
</dbReference>
<dbReference type="GO" id="GO:0016747">
    <property type="term" value="F:acyltransferase activity, transferring groups other than amino-acyl groups"/>
    <property type="evidence" value="ECO:0007669"/>
    <property type="project" value="InterPro"/>
</dbReference>
<dbReference type="PANTHER" id="PTHR43792">
    <property type="entry name" value="GNAT FAMILY, PUTATIVE (AFU_ORTHOLOGUE AFUA_3G00765)-RELATED-RELATED"/>
    <property type="match status" value="1"/>
</dbReference>
<dbReference type="Proteomes" id="UP000705283">
    <property type="component" value="Unassembled WGS sequence"/>
</dbReference>
<protein>
    <submittedName>
        <fullName evidence="2">GNAT family N-acetyltransferase</fullName>
    </submittedName>
</protein>
<comment type="caution">
    <text evidence="2">The sequence shown here is derived from an EMBL/GenBank/DDBJ whole genome shotgun (WGS) entry which is preliminary data.</text>
</comment>
<reference evidence="2" key="1">
    <citation type="submission" date="2020-11" db="EMBL/GenBank/DDBJ databases">
        <authorList>
            <person name="Lee S.D."/>
        </authorList>
    </citation>
    <scope>NUCLEOTIDE SEQUENCE</scope>
    <source>
        <strain evidence="2">SAP-2</strain>
    </source>
</reference>
<reference evidence="2" key="2">
    <citation type="submission" date="2022-09" db="EMBL/GenBank/DDBJ databases">
        <title>Rouxiella aceris sp. nov., isolated from tree sap and emended description of the genus Rhouxiella.</title>
        <authorList>
            <person name="Kim I.S."/>
        </authorList>
    </citation>
    <scope>NUCLEOTIDE SEQUENCE</scope>
    <source>
        <strain evidence="2">SAP-2</strain>
    </source>
</reference>
<dbReference type="SUPFAM" id="SSF55729">
    <property type="entry name" value="Acyl-CoA N-acyltransferases (Nat)"/>
    <property type="match status" value="1"/>
</dbReference>
<dbReference type="InterPro" id="IPR000182">
    <property type="entry name" value="GNAT_dom"/>
</dbReference>
<accession>A0AA40X4L0</accession>
<organism evidence="2 3">
    <name type="scientific">Rouxiella silvae</name>
    <dbReference type="NCBI Taxonomy" id="1646373"/>
    <lineage>
        <taxon>Bacteria</taxon>
        <taxon>Pseudomonadati</taxon>
        <taxon>Pseudomonadota</taxon>
        <taxon>Gammaproteobacteria</taxon>
        <taxon>Enterobacterales</taxon>
        <taxon>Yersiniaceae</taxon>
        <taxon>Rouxiella</taxon>
    </lineage>
</organism>
<sequence>MLTVSTPVLETARLVLQPLTPNDAPVIQRLFPHWEIVQYLAATVPWPFPDNGAHHYVNNVALASTAEGTGWFWTLRHKDAPAELIGVICLTDTEDNNRGFWLLPPWQGQGLMAEASMAVTDYWFNTLNREVLRAPKAKLNEASRRISRASGMRLIKTEKKAYVGGEFDSELWEITRDEWNNLHHKK</sequence>
<name>A0AA40X4L0_9GAMM</name>
<dbReference type="AlphaFoldDB" id="A0AA40X4L0"/>
<evidence type="ECO:0000313" key="2">
    <source>
        <dbReference type="EMBL" id="MBF6638468.1"/>
    </source>
</evidence>
<dbReference type="EMBL" id="JADMKS010000007">
    <property type="protein sequence ID" value="MBF6638468.1"/>
    <property type="molecule type" value="Genomic_DNA"/>
</dbReference>
<dbReference type="InterPro" id="IPR016181">
    <property type="entry name" value="Acyl_CoA_acyltransferase"/>
</dbReference>